<comment type="caution">
    <text evidence="3">The sequence shown here is derived from an EMBL/GenBank/DDBJ whole genome shotgun (WGS) entry which is preliminary data.</text>
</comment>
<feature type="chain" id="PRO_5022852980" evidence="1">
    <location>
        <begin position="25"/>
        <end position="120"/>
    </location>
</feature>
<evidence type="ECO:0000259" key="2">
    <source>
        <dbReference type="Pfam" id="PF03713"/>
    </source>
</evidence>
<feature type="signal peptide" evidence="1">
    <location>
        <begin position="1"/>
        <end position="24"/>
    </location>
</feature>
<dbReference type="EMBL" id="VSZS01000061">
    <property type="protein sequence ID" value="TYR32763.1"/>
    <property type="molecule type" value="Genomic_DNA"/>
</dbReference>
<evidence type="ECO:0000313" key="3">
    <source>
        <dbReference type="EMBL" id="TYR32763.1"/>
    </source>
</evidence>
<dbReference type="InterPro" id="IPR012347">
    <property type="entry name" value="Ferritin-like"/>
</dbReference>
<reference evidence="3 4" key="1">
    <citation type="submission" date="2019-08" db="EMBL/GenBank/DDBJ databases">
        <authorList>
            <person name="Seo Y.L."/>
        </authorList>
    </citation>
    <scope>NUCLEOTIDE SEQUENCE [LARGE SCALE GENOMIC DNA]</scope>
    <source>
        <strain evidence="3 4">MaA-C15</strain>
    </source>
</reference>
<organism evidence="3 4">
    <name type="scientific">Neoaquamicrobium microcysteis</name>
    <dbReference type="NCBI Taxonomy" id="2682781"/>
    <lineage>
        <taxon>Bacteria</taxon>
        <taxon>Pseudomonadati</taxon>
        <taxon>Pseudomonadota</taxon>
        <taxon>Alphaproteobacteria</taxon>
        <taxon>Hyphomicrobiales</taxon>
        <taxon>Phyllobacteriaceae</taxon>
        <taxon>Neoaquamicrobium</taxon>
    </lineage>
</organism>
<dbReference type="Gene3D" id="1.20.1260.10">
    <property type="match status" value="1"/>
</dbReference>
<proteinExistence type="predicted"/>
<name>A0A5D4GXR2_9HYPH</name>
<dbReference type="InterPro" id="IPR005183">
    <property type="entry name" value="DUF305_CopM-like"/>
</dbReference>
<sequence>MIRFLSLVGAAGLTAGVALFPAQAQMGHGGHMGDGGASHSYMQAMKSMHDGMAGMELTGKPGVDFALMMIPHHQSAIDMAKAYLESGEDDAELTRLSEEIIAAQEGEIAFLKDWLAKNRQ</sequence>
<accession>A0A5D4GXR2</accession>
<evidence type="ECO:0000313" key="4">
    <source>
        <dbReference type="Proteomes" id="UP000323258"/>
    </source>
</evidence>
<dbReference type="PANTHER" id="PTHR36933:SF1">
    <property type="entry name" value="SLL0788 PROTEIN"/>
    <property type="match status" value="1"/>
</dbReference>
<dbReference type="AlphaFoldDB" id="A0A5D4GXR2"/>
<dbReference type="PANTHER" id="PTHR36933">
    <property type="entry name" value="SLL0788 PROTEIN"/>
    <property type="match status" value="1"/>
</dbReference>
<dbReference type="RefSeq" id="WP_148914526.1">
    <property type="nucleotide sequence ID" value="NZ_VSZS01000061.1"/>
</dbReference>
<dbReference type="OrthoDB" id="517560at2"/>
<keyword evidence="1" id="KW-0732">Signal</keyword>
<gene>
    <name evidence="3" type="ORF">FY036_09680</name>
</gene>
<keyword evidence="4" id="KW-1185">Reference proteome</keyword>
<reference evidence="3 4" key="2">
    <citation type="submission" date="2019-09" db="EMBL/GenBank/DDBJ databases">
        <title>Mesorhizobium sp. MaA-C15 isolated from Microcystis aeruginosa.</title>
        <authorList>
            <person name="Jeong S.E."/>
            <person name="Jin H.M."/>
            <person name="Jeon C.O."/>
        </authorList>
    </citation>
    <scope>NUCLEOTIDE SEQUENCE [LARGE SCALE GENOMIC DNA]</scope>
    <source>
        <strain evidence="3 4">MaA-C15</strain>
    </source>
</reference>
<evidence type="ECO:0000256" key="1">
    <source>
        <dbReference type="SAM" id="SignalP"/>
    </source>
</evidence>
<dbReference type="Proteomes" id="UP000323258">
    <property type="component" value="Unassembled WGS sequence"/>
</dbReference>
<feature type="domain" description="DUF305" evidence="2">
    <location>
        <begin position="29"/>
        <end position="115"/>
    </location>
</feature>
<protein>
    <submittedName>
        <fullName evidence="3">DUF305 domain-containing protein</fullName>
    </submittedName>
</protein>
<dbReference type="Pfam" id="PF03713">
    <property type="entry name" value="DUF305"/>
    <property type="match status" value="1"/>
</dbReference>